<gene>
    <name evidence="1" type="ORF">L2E82_02572</name>
</gene>
<proteinExistence type="predicted"/>
<sequence>MGWVWKDDDDDRKSGKISEFKYLNPRSEAGCSTRKIISSQCRTEEVEPGKFIRKYEKTDQLLRNSFGRNGYRIPTPKSFIKDPIPPKTKRIDIDNMGHKRPCTNGTKLSIQVLPVTLDAWSDDEIDAMIEVGGNASAESIYEA</sequence>
<evidence type="ECO:0000313" key="1">
    <source>
        <dbReference type="EMBL" id="KAI3789768.1"/>
    </source>
</evidence>
<dbReference type="Proteomes" id="UP001055811">
    <property type="component" value="Linkage Group LG01"/>
</dbReference>
<evidence type="ECO:0000313" key="2">
    <source>
        <dbReference type="Proteomes" id="UP001055811"/>
    </source>
</evidence>
<protein>
    <submittedName>
        <fullName evidence="1">Uncharacterized protein</fullName>
    </submittedName>
</protein>
<organism evidence="1 2">
    <name type="scientific">Cichorium intybus</name>
    <name type="common">Chicory</name>
    <dbReference type="NCBI Taxonomy" id="13427"/>
    <lineage>
        <taxon>Eukaryota</taxon>
        <taxon>Viridiplantae</taxon>
        <taxon>Streptophyta</taxon>
        <taxon>Embryophyta</taxon>
        <taxon>Tracheophyta</taxon>
        <taxon>Spermatophyta</taxon>
        <taxon>Magnoliopsida</taxon>
        <taxon>eudicotyledons</taxon>
        <taxon>Gunneridae</taxon>
        <taxon>Pentapetalae</taxon>
        <taxon>asterids</taxon>
        <taxon>campanulids</taxon>
        <taxon>Asterales</taxon>
        <taxon>Asteraceae</taxon>
        <taxon>Cichorioideae</taxon>
        <taxon>Cichorieae</taxon>
        <taxon>Cichoriinae</taxon>
        <taxon>Cichorium</taxon>
    </lineage>
</organism>
<accession>A0ACB9H369</accession>
<comment type="caution">
    <text evidence="1">The sequence shown here is derived from an EMBL/GenBank/DDBJ whole genome shotgun (WGS) entry which is preliminary data.</text>
</comment>
<name>A0ACB9H369_CICIN</name>
<dbReference type="EMBL" id="CM042009">
    <property type="protein sequence ID" value="KAI3789768.1"/>
    <property type="molecule type" value="Genomic_DNA"/>
</dbReference>
<reference evidence="2" key="1">
    <citation type="journal article" date="2022" name="Mol. Ecol. Resour.">
        <title>The genomes of chicory, endive, great burdock and yacon provide insights into Asteraceae palaeo-polyploidization history and plant inulin production.</title>
        <authorList>
            <person name="Fan W."/>
            <person name="Wang S."/>
            <person name="Wang H."/>
            <person name="Wang A."/>
            <person name="Jiang F."/>
            <person name="Liu H."/>
            <person name="Zhao H."/>
            <person name="Xu D."/>
            <person name="Zhang Y."/>
        </authorList>
    </citation>
    <scope>NUCLEOTIDE SEQUENCE [LARGE SCALE GENOMIC DNA]</scope>
    <source>
        <strain evidence="2">cv. Punajuju</strain>
    </source>
</reference>
<reference evidence="1 2" key="2">
    <citation type="journal article" date="2022" name="Mol. Ecol. Resour.">
        <title>The genomes of chicory, endive, great burdock and yacon provide insights into Asteraceae paleo-polyploidization history and plant inulin production.</title>
        <authorList>
            <person name="Fan W."/>
            <person name="Wang S."/>
            <person name="Wang H."/>
            <person name="Wang A."/>
            <person name="Jiang F."/>
            <person name="Liu H."/>
            <person name="Zhao H."/>
            <person name="Xu D."/>
            <person name="Zhang Y."/>
        </authorList>
    </citation>
    <scope>NUCLEOTIDE SEQUENCE [LARGE SCALE GENOMIC DNA]</scope>
    <source>
        <strain evidence="2">cv. Punajuju</strain>
        <tissue evidence="1">Leaves</tissue>
    </source>
</reference>
<keyword evidence="2" id="KW-1185">Reference proteome</keyword>